<organism evidence="1 2">
    <name type="scientific">Hymenobacter mellowenesis</name>
    <dbReference type="NCBI Taxonomy" id="3063995"/>
    <lineage>
        <taxon>Bacteria</taxon>
        <taxon>Pseudomonadati</taxon>
        <taxon>Bacteroidota</taxon>
        <taxon>Cytophagia</taxon>
        <taxon>Cytophagales</taxon>
        <taxon>Hymenobacteraceae</taxon>
        <taxon>Hymenobacter</taxon>
    </lineage>
</organism>
<comment type="caution">
    <text evidence="1">The sequence shown here is derived from an EMBL/GenBank/DDBJ whole genome shotgun (WGS) entry which is preliminary data.</text>
</comment>
<evidence type="ECO:0000313" key="2">
    <source>
        <dbReference type="Proteomes" id="UP001167796"/>
    </source>
</evidence>
<sequence length="661" mass="75162">MMDKEIVFKEIRKGRALLWAGAGFSRYADYPMGAGVVEALYKELTPTQQKDLAEELGQEKPECPNTMPLPKFAQYFIDLNGGNRNYLIEILDRIFSAQPSRKDVHEQLARIAYFDYIVTTNYDPLFELVYQPHQLHVVRQANQIPQIGNKKVTLFKIHGQPSVPESVIISEDDYNAFWNRADDIVWTYLKGLMSNRTIVFIGYAVEDPNILTILDKIVEKLGKLMKPAYVVGPSISTLRQERLKQNNIYFIKATGEEFVAELWTYIQRTALAELSNDGIEAVVPLGQTLSNLGIDFSVKLDGSKPTIGSLKNQNGPTRSQFKISSASDEVKKALDDLQSGRSLKPVRINIDAMNQFTHTVEGFTLPNDDVVALWIARAPGWEGNVGIRLDNGVLISDVLIKAYRTEEALQLVVLTTASRLELIVRIDKTNKRFNVKAYLDSRHNTYPNIMYLLEHAYIMHTLDRDKIFSVIHQGQTVWSNEHMKMKGRGSSPDDGEQLIAMIEMLPKIEQEFGIIFQNVALDGQIMQDIIDLNYILTHKPVNLTVKESMSFQFDGNNEQIAAIRPGKSALITDEIVMTAEHTRDFHILGWHLRVSWEENDTVVQPICRNMGKGEYKIKSKTKQLVREVINIRSKEVVKAPDWHEPPVLSEADLLEEAQPRH</sequence>
<proteinExistence type="predicted"/>
<protein>
    <submittedName>
        <fullName evidence="1">SIR2 family protein</fullName>
    </submittedName>
</protein>
<accession>A0ABT9AJ72</accession>
<name>A0ABT9AJ72_9BACT</name>
<reference evidence="1" key="1">
    <citation type="submission" date="2023-07" db="EMBL/GenBank/DDBJ databases">
        <authorList>
            <person name="Kim M.K."/>
        </authorList>
    </citation>
    <scope>NUCLEOTIDE SEQUENCE</scope>
    <source>
        <strain evidence="1">M29</strain>
    </source>
</reference>
<dbReference type="Pfam" id="PF13289">
    <property type="entry name" value="SIR2_2"/>
    <property type="match status" value="1"/>
</dbReference>
<dbReference type="Proteomes" id="UP001167796">
    <property type="component" value="Unassembled WGS sequence"/>
</dbReference>
<evidence type="ECO:0000313" key="1">
    <source>
        <dbReference type="EMBL" id="MDO7849910.1"/>
    </source>
</evidence>
<dbReference type="EMBL" id="JAUQSX010000025">
    <property type="protein sequence ID" value="MDO7849910.1"/>
    <property type="molecule type" value="Genomic_DNA"/>
</dbReference>
<keyword evidence="2" id="KW-1185">Reference proteome</keyword>
<dbReference type="RefSeq" id="WP_305014569.1">
    <property type="nucleotide sequence ID" value="NZ_JAUQSX010000025.1"/>
</dbReference>
<gene>
    <name evidence="1" type="ORF">Q5H92_26360</name>
</gene>